<sequence>MPWTGSANTGSKPRGGRKEKTHILSLSPRSRVTGPSSISLPPRPSLHYAEDTPGAPTARGGGALDFLPLFSLDLEWRIASIFSESNYLQN</sequence>
<evidence type="ECO:0000313" key="3">
    <source>
        <dbReference type="Proteomes" id="UP001054837"/>
    </source>
</evidence>
<name>A0AAV4MZ70_9ARAC</name>
<comment type="caution">
    <text evidence="2">The sequence shown here is derived from an EMBL/GenBank/DDBJ whole genome shotgun (WGS) entry which is preliminary data.</text>
</comment>
<gene>
    <name evidence="2" type="ORF">CDAR_507541</name>
</gene>
<protein>
    <submittedName>
        <fullName evidence="2">Uncharacterized protein</fullName>
    </submittedName>
</protein>
<evidence type="ECO:0000313" key="2">
    <source>
        <dbReference type="EMBL" id="GIX76602.1"/>
    </source>
</evidence>
<dbReference type="AlphaFoldDB" id="A0AAV4MZ70"/>
<dbReference type="Proteomes" id="UP001054837">
    <property type="component" value="Unassembled WGS sequence"/>
</dbReference>
<evidence type="ECO:0000256" key="1">
    <source>
        <dbReference type="SAM" id="MobiDB-lite"/>
    </source>
</evidence>
<dbReference type="EMBL" id="BPLQ01000950">
    <property type="protein sequence ID" value="GIX76602.1"/>
    <property type="molecule type" value="Genomic_DNA"/>
</dbReference>
<keyword evidence="3" id="KW-1185">Reference proteome</keyword>
<proteinExistence type="predicted"/>
<accession>A0AAV4MZ70</accession>
<reference evidence="2 3" key="1">
    <citation type="submission" date="2021-06" db="EMBL/GenBank/DDBJ databases">
        <title>Caerostris darwini draft genome.</title>
        <authorList>
            <person name="Kono N."/>
            <person name="Arakawa K."/>
        </authorList>
    </citation>
    <scope>NUCLEOTIDE SEQUENCE [LARGE SCALE GENOMIC DNA]</scope>
</reference>
<feature type="compositionally biased region" description="Polar residues" evidence="1">
    <location>
        <begin position="1"/>
        <end position="11"/>
    </location>
</feature>
<feature type="region of interest" description="Disordered" evidence="1">
    <location>
        <begin position="1"/>
        <end position="60"/>
    </location>
</feature>
<organism evidence="2 3">
    <name type="scientific">Caerostris darwini</name>
    <dbReference type="NCBI Taxonomy" id="1538125"/>
    <lineage>
        <taxon>Eukaryota</taxon>
        <taxon>Metazoa</taxon>
        <taxon>Ecdysozoa</taxon>
        <taxon>Arthropoda</taxon>
        <taxon>Chelicerata</taxon>
        <taxon>Arachnida</taxon>
        <taxon>Araneae</taxon>
        <taxon>Araneomorphae</taxon>
        <taxon>Entelegynae</taxon>
        <taxon>Araneoidea</taxon>
        <taxon>Araneidae</taxon>
        <taxon>Caerostris</taxon>
    </lineage>
</organism>